<feature type="transmembrane region" description="Helical" evidence="1">
    <location>
        <begin position="43"/>
        <end position="67"/>
    </location>
</feature>
<dbReference type="AlphaFoldDB" id="A0A382N378"/>
<reference evidence="2" key="1">
    <citation type="submission" date="2018-05" db="EMBL/GenBank/DDBJ databases">
        <authorList>
            <person name="Lanie J.A."/>
            <person name="Ng W.-L."/>
            <person name="Kazmierczak K.M."/>
            <person name="Andrzejewski T.M."/>
            <person name="Davidsen T.M."/>
            <person name="Wayne K.J."/>
            <person name="Tettelin H."/>
            <person name="Glass J.I."/>
            <person name="Rusch D."/>
            <person name="Podicherti R."/>
            <person name="Tsui H.-C.T."/>
            <person name="Winkler M.E."/>
        </authorList>
    </citation>
    <scope>NUCLEOTIDE SEQUENCE</scope>
</reference>
<keyword evidence="1" id="KW-0812">Transmembrane</keyword>
<evidence type="ECO:0000256" key="1">
    <source>
        <dbReference type="SAM" id="Phobius"/>
    </source>
</evidence>
<protein>
    <submittedName>
        <fullName evidence="2">Uncharacterized protein</fullName>
    </submittedName>
</protein>
<keyword evidence="1" id="KW-0472">Membrane</keyword>
<accession>A0A382N378</accession>
<dbReference type="EMBL" id="UINC01097699">
    <property type="protein sequence ID" value="SVC55629.1"/>
    <property type="molecule type" value="Genomic_DNA"/>
</dbReference>
<evidence type="ECO:0000313" key="2">
    <source>
        <dbReference type="EMBL" id="SVC55629.1"/>
    </source>
</evidence>
<organism evidence="2">
    <name type="scientific">marine metagenome</name>
    <dbReference type="NCBI Taxonomy" id="408172"/>
    <lineage>
        <taxon>unclassified sequences</taxon>
        <taxon>metagenomes</taxon>
        <taxon>ecological metagenomes</taxon>
    </lineage>
</organism>
<name>A0A382N378_9ZZZZ</name>
<keyword evidence="1" id="KW-1133">Transmembrane helix</keyword>
<proteinExistence type="predicted"/>
<sequence length="72" mass="7842">MGLCFIAAGIYGLFDGIESIKKGEVYSMQHKRTFRKEDSPKTFMSVVCGNLLLAILVGLGGGIVMIAEVFRN</sequence>
<gene>
    <name evidence="2" type="ORF">METZ01_LOCUS308483</name>
</gene>